<dbReference type="Pfam" id="PF21073">
    <property type="entry name" value="GDH_HM1"/>
    <property type="match status" value="1"/>
</dbReference>
<dbReference type="Gene3D" id="3.40.50.720">
    <property type="entry name" value="NAD(P)-binding Rossmann-like Domain"/>
    <property type="match status" value="1"/>
</dbReference>
<dbReference type="InterPro" id="IPR046346">
    <property type="entry name" value="Aminoacid_DH-like_N_sf"/>
</dbReference>
<dbReference type="InterPro" id="IPR036291">
    <property type="entry name" value="NAD(P)-bd_dom_sf"/>
</dbReference>
<dbReference type="GO" id="GO:0006538">
    <property type="term" value="P:L-glutamate catabolic process"/>
    <property type="evidence" value="ECO:0007669"/>
    <property type="project" value="InterPro"/>
</dbReference>
<dbReference type="Pfam" id="PF21077">
    <property type="entry name" value="GDH_ACT3"/>
    <property type="match status" value="1"/>
</dbReference>
<evidence type="ECO:0000259" key="2">
    <source>
        <dbReference type="Pfam" id="PF05088"/>
    </source>
</evidence>
<dbReference type="Pfam" id="PF21078">
    <property type="entry name" value="GDH_HM3"/>
    <property type="match status" value="1"/>
</dbReference>
<feature type="domain" description="NAD-glutamate dehydrogenase catalytic" evidence="2">
    <location>
        <begin position="735"/>
        <end position="1230"/>
    </location>
</feature>
<dbReference type="SUPFAM" id="SSF51735">
    <property type="entry name" value="NAD(P)-binding Rossmann-fold domains"/>
    <property type="match status" value="1"/>
</dbReference>
<dbReference type="SUPFAM" id="SSF53223">
    <property type="entry name" value="Aminoacid dehydrogenase-like, N-terminal domain"/>
    <property type="match status" value="1"/>
</dbReference>
<dbReference type="OrthoDB" id="9758052at2"/>
<dbReference type="EMBL" id="AP012057">
    <property type="protein sequence ID" value="BAN00373.1"/>
    <property type="molecule type" value="Genomic_DNA"/>
</dbReference>
<dbReference type="Pfam" id="PF21076">
    <property type="entry name" value="GDH_ACT2"/>
    <property type="match status" value="1"/>
</dbReference>
<evidence type="ECO:0000313" key="7">
    <source>
        <dbReference type="EMBL" id="BAN00373.1"/>
    </source>
</evidence>
<dbReference type="PANTHER" id="PTHR43403">
    <property type="entry name" value="NAD-SPECIFIC GLUTAMATE DEHYDROGENASE"/>
    <property type="match status" value="1"/>
</dbReference>
<evidence type="ECO:0000259" key="5">
    <source>
        <dbReference type="Pfam" id="PF21076"/>
    </source>
</evidence>
<organism evidence="7 8">
    <name type="scientific">Ilumatobacter coccineus (strain NBRC 103263 / KCTC 29153 / YM16-304)</name>
    <dbReference type="NCBI Taxonomy" id="1313172"/>
    <lineage>
        <taxon>Bacteria</taxon>
        <taxon>Bacillati</taxon>
        <taxon>Actinomycetota</taxon>
        <taxon>Acidimicrobiia</taxon>
        <taxon>Acidimicrobiales</taxon>
        <taxon>Ilumatobacteraceae</taxon>
        <taxon>Ilumatobacter</taxon>
    </lineage>
</organism>
<dbReference type="KEGG" id="aym:YM304_00590"/>
<accession>A0A6C7E000</accession>
<gene>
    <name evidence="7" type="ORF">YM304_00590</name>
</gene>
<name>A0A6C7E000_ILUCY</name>
<feature type="domain" description="NAD-glutamate dehydrogenase N-terminal ACT1" evidence="4">
    <location>
        <begin position="31"/>
        <end position="153"/>
    </location>
</feature>
<dbReference type="InterPro" id="IPR024727">
    <property type="entry name" value="NAD_Glu_DH_N_ACT1"/>
</dbReference>
<evidence type="ECO:0000259" key="4">
    <source>
        <dbReference type="Pfam" id="PF21075"/>
    </source>
</evidence>
<dbReference type="PANTHER" id="PTHR43403:SF1">
    <property type="entry name" value="NAD-SPECIFIC GLUTAMATE DEHYDROGENASE"/>
    <property type="match status" value="1"/>
</dbReference>
<sequence length="1613" mass="176805">MNAHTEVAETLAALAEMAQKRRPDDQVLADFLVRYYRELPDEDADDRRLDEAYAAAVTHLTLGRVRAPGEVLVRVLSPQAERDGWRTERSVLMFVTDDIPFLVDTVRMVLDRHGLGIHLLVHPLLSIERDSNNEMIGFDDGDTTSPDAATGSTTDDTARSSAAGSDGARSDGAMSVYEAWTLIELDRCAPGLESELEHDVAAAISEVLRVVDDFDDMRDRLLSVTNGDPLLAWLGEQHFVLLGAASYDRALTDDGTPVLTLRAGSELGEYRPDARLDASIASPPSKPGDDETVIARSEQVSTIHRAARMTCIAVRPPADGGTVEHRFIGLLGSGAYRESVFAIPKVSDRANDVLALAGASEVSHTGRAIKHVVETLPRDLVFELDSRALAGLVIDIVGLQERRIVRVFDVAEPVGPWTTVFVYVPRARFESGLDDRIRTLVEDEYGSESRDLHTLLGASSLARITMTVRANDAVDLERLAAAVDAVSSTWDERAEAAIRNRLGDAVGRTVFAQVSGAIPSDYRARVEPEDSAGDLIAVAALVDVEPDSAASLTTSLGRAVDAPVGHWRFRVFRRGSASTIAELVPLLDHLGLHAIDERPYVFECPDAPVHLYDIGVRVEGTSTFDRRRDDEQQAEVRAAFAGLVDGSIEADGLNRLIVAAGLTRRQVAVVRTYARYLHQAGFPFSRSYVEQALVRHPALTALLARMFDVRFDPSIDDGAIVRLDRADEMRSEALAMLDEIPSLDDDRICRAILTLIDATLRTNAFRPRDDGAFADEIAVKLNPLKVPFLPEPRPMFEIFVCSPKVEGVHLRGGRVARGGLRWSDRPEDFRTEVLGLVKAQMVKNAVIVPVGAKGGFVIKQSEASSADRDAVRAEGIDRYRRFIRSLLDVTDNLVDNKVVHPPDCVIYDDDDPYLVVAADKGTASFSDIANELAIEAGFWLGDAFASGGSVGYDHKAMGITARGAWESVRRHARVIGKDIAVDELTVVGIGDMSGDVFGNGMLLSQHLRLLAAFDHRHVFLDPNPDPATSFAERKRLFELPRSSWDDYDETLISAGGGVHPRSAKAIAFTDEVRTALAIDPSIESLRPDELISEILRAPVDLLWNGGIGTYVKASTESHEDVGDRSNDSVRIDATELRCRIVGEGGNLGLTQLARVEYAIGNGLIYADAIDNSAGVDCSDHEVNIKIVLDQLVRDGELTMKQRNDLLVEMTDEVAELVLDDNRDQTLALMIARRQALPMVNVHARYLETLEAEGVIDRSLEFLPTDKQIAERQAAGSGLRAPEFAVMIAYTKNLDIAEILESDLPDSPVLEADLLAYFPTALRERFPDALRKHRLRREIVATGLVNNMVNLSGISFDHRMTEDSGASVSDVARAFLAARNIFGFGERWREIDALGSSVSLDTQIDLFLEARRMAERGATWLLRHLPPPMDIEAAIDTFTPGIDELLATLESAMGGRVAVAIGELRDERIAAGVPESLAARAARWPWMHTGFDMVHLADGEGCAVADAARTYGAVFEAFDIGWMWEGIGALPRSDRWQTQARSSMRDDLMNVIAELTRSVMRSAEGSPEEWIAAHERAVGRTIAMHQEIRRAESFDLTTLSVALRQLRNLTVAAR</sequence>
<dbReference type="RefSeq" id="WP_015439621.1">
    <property type="nucleotide sequence ID" value="NC_020520.1"/>
</dbReference>
<proteinExistence type="predicted"/>
<dbReference type="InterPro" id="IPR049056">
    <property type="entry name" value="NAD_Glu_DH_HM3"/>
</dbReference>
<dbReference type="PIRSF" id="PIRSF036761">
    <property type="entry name" value="GDH_Mll4104"/>
    <property type="match status" value="1"/>
</dbReference>
<protein>
    <submittedName>
        <fullName evidence="7">NAD-specific glutamate dehydrogenase</fullName>
        <ecNumber evidence="7">1.4.1.2</ecNumber>
    </submittedName>
</protein>
<dbReference type="InterPro" id="IPR028971">
    <property type="entry name" value="NAD-GDH_cat"/>
</dbReference>
<dbReference type="InterPro" id="IPR049064">
    <property type="entry name" value="NAD_Glu_DH_ACT3"/>
</dbReference>
<evidence type="ECO:0000259" key="6">
    <source>
        <dbReference type="Pfam" id="PF21077"/>
    </source>
</evidence>
<dbReference type="EC" id="1.4.1.2" evidence="7"/>
<dbReference type="InterPro" id="IPR048381">
    <property type="entry name" value="GDH_C"/>
</dbReference>
<evidence type="ECO:0000313" key="8">
    <source>
        <dbReference type="Proteomes" id="UP000011863"/>
    </source>
</evidence>
<dbReference type="Pfam" id="PF05088">
    <property type="entry name" value="Bac_GDH_CD"/>
    <property type="match status" value="1"/>
</dbReference>
<dbReference type="Pfam" id="PF21075">
    <property type="entry name" value="GDH_ACT1"/>
    <property type="match status" value="1"/>
</dbReference>
<dbReference type="InterPro" id="IPR007780">
    <property type="entry name" value="NAD_Glu_DH_bac"/>
</dbReference>
<evidence type="ECO:0000256" key="1">
    <source>
        <dbReference type="SAM" id="MobiDB-lite"/>
    </source>
</evidence>
<dbReference type="GO" id="GO:0004069">
    <property type="term" value="F:L-aspartate:2-oxoglutarate aminotransferase activity"/>
    <property type="evidence" value="ECO:0007669"/>
    <property type="project" value="InterPro"/>
</dbReference>
<dbReference type="Pfam" id="PF21074">
    <property type="entry name" value="GDH_C"/>
    <property type="match status" value="1"/>
</dbReference>
<keyword evidence="8" id="KW-1185">Reference proteome</keyword>
<dbReference type="GO" id="GO:0004352">
    <property type="term" value="F:glutamate dehydrogenase (NAD+) activity"/>
    <property type="evidence" value="ECO:0007669"/>
    <property type="project" value="UniProtKB-EC"/>
</dbReference>
<feature type="domain" description="NAD-specific glutamate dehydrogenase C-terminal" evidence="3">
    <location>
        <begin position="1275"/>
        <end position="1606"/>
    </location>
</feature>
<dbReference type="Proteomes" id="UP000011863">
    <property type="component" value="Chromosome"/>
</dbReference>
<dbReference type="InterPro" id="IPR049062">
    <property type="entry name" value="NAD_Glu_DH_ACT2"/>
</dbReference>
<feature type="compositionally biased region" description="Low complexity" evidence="1">
    <location>
        <begin position="143"/>
        <end position="170"/>
    </location>
</feature>
<feature type="domain" description="NAD-glutamate dehydrogenase ACT2" evidence="5">
    <location>
        <begin position="410"/>
        <end position="491"/>
    </location>
</feature>
<feature type="domain" description="NAD-glutamate dehydrogenase ACT3" evidence="6">
    <location>
        <begin position="554"/>
        <end position="626"/>
    </location>
</feature>
<evidence type="ECO:0000259" key="3">
    <source>
        <dbReference type="Pfam" id="PF21074"/>
    </source>
</evidence>
<feature type="region of interest" description="Disordered" evidence="1">
    <location>
        <begin position="139"/>
        <end position="170"/>
    </location>
</feature>
<reference evidence="7 8" key="1">
    <citation type="journal article" date="2013" name="Int. J. Syst. Evol. Microbiol.">
        <title>Ilumatobacter nonamiense sp. nov. and Ilumatobacter coccineum sp. nov., isolated from seashore sand.</title>
        <authorList>
            <person name="Matsumoto A."/>
            <person name="Kasai H."/>
            <person name="Matsuo Y."/>
            <person name="Shizuri Y."/>
            <person name="Ichikawa N."/>
            <person name="Fujita N."/>
            <person name="Omura S."/>
            <person name="Takahashi Y."/>
        </authorList>
    </citation>
    <scope>NUCLEOTIDE SEQUENCE [LARGE SCALE GENOMIC DNA]</scope>
    <source>
        <strain evidence="8">NBRC 103263 / KCTC 29153 / YM16-304</strain>
    </source>
</reference>
<dbReference type="InterPro" id="IPR049059">
    <property type="entry name" value="NAD_Glu_DH_HM1"/>
</dbReference>
<keyword evidence="7" id="KW-0560">Oxidoreductase</keyword>